<feature type="binding site" evidence="3">
    <location>
        <position position="170"/>
    </location>
    <ligand>
        <name>a divalent metal cation</name>
        <dbReference type="ChEBI" id="CHEBI:60240"/>
        <label>2</label>
    </ligand>
</feature>
<evidence type="ECO:0000256" key="4">
    <source>
        <dbReference type="PROSITE-ProRule" id="PRU00679"/>
    </source>
</evidence>
<dbReference type="PROSITE" id="PS51347">
    <property type="entry name" value="PHOSPHOTRIESTERASE_2"/>
    <property type="match status" value="1"/>
</dbReference>
<reference evidence="5 6" key="1">
    <citation type="submission" date="2020-08" db="EMBL/GenBank/DDBJ databases">
        <title>Sequencing the genomes of 1000 actinobacteria strains.</title>
        <authorList>
            <person name="Klenk H.-P."/>
        </authorList>
    </citation>
    <scope>NUCLEOTIDE SEQUENCE [LARGE SCALE GENOMIC DNA]</scope>
    <source>
        <strain evidence="5 6">DSM 41654</strain>
    </source>
</reference>
<keyword evidence="2" id="KW-0378">Hydrolase</keyword>
<dbReference type="PANTHER" id="PTHR10819:SF3">
    <property type="entry name" value="PHOSPHOTRIESTERASE-RELATED PROTEIN"/>
    <property type="match status" value="1"/>
</dbReference>
<comment type="cofactor">
    <cofactor evidence="3">
        <name>a divalent metal cation</name>
        <dbReference type="ChEBI" id="CHEBI:60240"/>
    </cofactor>
    <text evidence="3">Binds 2 divalent metal cations per subunit.</text>
</comment>
<organism evidence="5 6">
    <name type="scientific">Kitasatospora kifunensis</name>
    <name type="common">Streptomyces kifunensis</name>
    <dbReference type="NCBI Taxonomy" id="58351"/>
    <lineage>
        <taxon>Bacteria</taxon>
        <taxon>Bacillati</taxon>
        <taxon>Actinomycetota</taxon>
        <taxon>Actinomycetes</taxon>
        <taxon>Kitasatosporales</taxon>
        <taxon>Streptomycetaceae</taxon>
        <taxon>Kitasatospora</taxon>
    </lineage>
</organism>
<sequence length="331" mass="35650">MPYVQTVLGPVDPDRLGRVLSHEHLLALAPGPGLAQDPVELAVAALGGLAAYGVDTVVDLSPYGDAGRDPGGANVVLLQEIARRSGVHIIAGTATYRAEFSPPWVRAATGEELTRRFVADAQTGIGSTEVRAGILGEQPTGLDTVSTHEETGLRAAALAHHATGLALNTHTTHGTMALEQLAILDQEDVARERVVIGHLDNHPELDYVRRVLDTGVTIAFDSIGKQDWDLRTPPPTEPRPNGEYAKRALHQSDLTRAHRLARLVADGYAEQIVLSQDLTGGQMYLNPTTHGRWGYAYLPTVFLGLLTELGVGEQQIETMMRTNPVRLLTLD</sequence>
<keyword evidence="1 3" id="KW-0479">Metal-binding</keyword>
<dbReference type="GO" id="GO:0008270">
    <property type="term" value="F:zinc ion binding"/>
    <property type="evidence" value="ECO:0007669"/>
    <property type="project" value="InterPro"/>
</dbReference>
<evidence type="ECO:0000313" key="6">
    <source>
        <dbReference type="Proteomes" id="UP000540506"/>
    </source>
</evidence>
<dbReference type="RefSeq" id="WP_184939456.1">
    <property type="nucleotide sequence ID" value="NZ_JACHJV010000001.1"/>
</dbReference>
<evidence type="ECO:0000313" key="5">
    <source>
        <dbReference type="EMBL" id="MBB4926344.1"/>
    </source>
</evidence>
<gene>
    <name evidence="5" type="ORF">FHR34_005337</name>
</gene>
<feature type="binding site" evidence="3">
    <location>
        <position position="198"/>
    </location>
    <ligand>
        <name>a divalent metal cation</name>
        <dbReference type="ChEBI" id="CHEBI:60240"/>
        <label>2</label>
    </ligand>
</feature>
<dbReference type="GO" id="GO:0016787">
    <property type="term" value="F:hydrolase activity"/>
    <property type="evidence" value="ECO:0007669"/>
    <property type="project" value="UniProtKB-KW"/>
</dbReference>
<feature type="binding site" evidence="3">
    <location>
        <position position="24"/>
    </location>
    <ligand>
        <name>a divalent metal cation</name>
        <dbReference type="ChEBI" id="CHEBI:60240"/>
        <label>1</label>
    </ligand>
</feature>
<dbReference type="InterPro" id="IPR032466">
    <property type="entry name" value="Metal_Hydrolase"/>
</dbReference>
<feature type="binding site" evidence="3">
    <location>
        <position position="277"/>
    </location>
    <ligand>
        <name>a divalent metal cation</name>
        <dbReference type="ChEBI" id="CHEBI:60240"/>
        <label>1</label>
    </ligand>
</feature>
<dbReference type="Pfam" id="PF02126">
    <property type="entry name" value="PTE"/>
    <property type="match status" value="1"/>
</dbReference>
<feature type="binding site" evidence="3">
    <location>
        <position position="137"/>
    </location>
    <ligand>
        <name>a divalent metal cation</name>
        <dbReference type="ChEBI" id="CHEBI:60240"/>
        <label>2</label>
    </ligand>
</feature>
<evidence type="ECO:0000256" key="3">
    <source>
        <dbReference type="PIRSR" id="PIRSR601559-52"/>
    </source>
</evidence>
<dbReference type="Gene3D" id="3.20.20.140">
    <property type="entry name" value="Metal-dependent hydrolases"/>
    <property type="match status" value="1"/>
</dbReference>
<protein>
    <submittedName>
        <fullName evidence="5">Phosphotriesterase-related protein</fullName>
    </submittedName>
</protein>
<feature type="binding site" evidence="3">
    <location>
        <position position="137"/>
    </location>
    <ligand>
        <name>a divalent metal cation</name>
        <dbReference type="ChEBI" id="CHEBI:60240"/>
        <label>1</label>
    </ligand>
</feature>
<dbReference type="EMBL" id="JACHJV010000001">
    <property type="protein sequence ID" value="MBB4926344.1"/>
    <property type="molecule type" value="Genomic_DNA"/>
</dbReference>
<dbReference type="InterPro" id="IPR001559">
    <property type="entry name" value="Phosphotriesterase"/>
</dbReference>
<dbReference type="PIRSF" id="PIRSF016839">
    <property type="entry name" value="PhP"/>
    <property type="match status" value="1"/>
</dbReference>
<keyword evidence="6" id="KW-1185">Reference proteome</keyword>
<dbReference type="AlphaFoldDB" id="A0A7W7R6V9"/>
<evidence type="ECO:0000256" key="1">
    <source>
        <dbReference type="ARBA" id="ARBA00022723"/>
    </source>
</evidence>
<dbReference type="SUPFAM" id="SSF51556">
    <property type="entry name" value="Metallo-dependent hydrolases"/>
    <property type="match status" value="1"/>
</dbReference>
<evidence type="ECO:0000256" key="2">
    <source>
        <dbReference type="ARBA" id="ARBA00022801"/>
    </source>
</evidence>
<name>A0A7W7R6V9_KITKI</name>
<dbReference type="PANTHER" id="PTHR10819">
    <property type="entry name" value="PHOSPHOTRIESTERASE-RELATED"/>
    <property type="match status" value="1"/>
</dbReference>
<comment type="caution">
    <text evidence="5">The sequence shown here is derived from an EMBL/GenBank/DDBJ whole genome shotgun (WGS) entry which is preliminary data.</text>
</comment>
<comment type="caution">
    <text evidence="4">Lacks conserved residue(s) required for the propagation of feature annotation.</text>
</comment>
<feature type="binding site" evidence="3">
    <location>
        <position position="22"/>
    </location>
    <ligand>
        <name>a divalent metal cation</name>
        <dbReference type="ChEBI" id="CHEBI:60240"/>
        <label>1</label>
    </ligand>
</feature>
<dbReference type="Proteomes" id="UP000540506">
    <property type="component" value="Unassembled WGS sequence"/>
</dbReference>
<accession>A0A7W7R6V9</accession>
<comment type="similarity">
    <text evidence="4">Belongs to the metallo-dependent hydrolases superfamily. Phosphotriesterase family.</text>
</comment>
<proteinExistence type="inferred from homology"/>